<dbReference type="STRING" id="50340.PF66_06427"/>
<evidence type="ECO:0000313" key="2">
    <source>
        <dbReference type="Proteomes" id="UP000037931"/>
    </source>
</evidence>
<accession>A0A0M9GBU3</accession>
<protein>
    <submittedName>
        <fullName evidence="1">Phage-related protein</fullName>
    </submittedName>
</protein>
<dbReference type="AlphaFoldDB" id="A0A0M9GBU3"/>
<dbReference type="OrthoDB" id="8607203at2"/>
<sequence length="111" mass="12866">MAETFTWGPERNTTPTISFRTKSAKFGDGYEQRAADGINNRTQSWPLKFTGTKKRIEEIMDFLDRHAGHKAFYWKNPFGETVLYRCDQYQPQPMSGTTYSLTATFDQAFHP</sequence>
<dbReference type="InterPro" id="IPR010265">
    <property type="entry name" value="Phage_lambda_TipM"/>
</dbReference>
<dbReference type="Pfam" id="PF05939">
    <property type="entry name" value="Phage_min_tail"/>
    <property type="match status" value="1"/>
</dbReference>
<proteinExistence type="predicted"/>
<name>A0A0M9GBU3_9PSED</name>
<evidence type="ECO:0000313" key="1">
    <source>
        <dbReference type="EMBL" id="KPA87082.1"/>
    </source>
</evidence>
<organism evidence="1 2">
    <name type="scientific">Pseudomonas asplenii</name>
    <dbReference type="NCBI Taxonomy" id="53407"/>
    <lineage>
        <taxon>Bacteria</taxon>
        <taxon>Pseudomonadati</taxon>
        <taxon>Pseudomonadota</taxon>
        <taxon>Gammaproteobacteria</taxon>
        <taxon>Pseudomonadales</taxon>
        <taxon>Pseudomonadaceae</taxon>
        <taxon>Pseudomonas</taxon>
    </lineage>
</organism>
<dbReference type="Proteomes" id="UP000037931">
    <property type="component" value="Unassembled WGS sequence"/>
</dbReference>
<reference evidence="1 2" key="1">
    <citation type="journal article" date="2015" name="PLoS ONE">
        <title>Rice-Infecting Pseudomonas Genomes Are Highly Accessorized and Harbor Multiple Putative Virulence Mechanisms to Cause Sheath Brown Rot.</title>
        <authorList>
            <person name="Quibod I.L."/>
            <person name="Grande G."/>
            <person name="Oreiro E.G."/>
            <person name="Borja F.N."/>
            <person name="Dossa G.S."/>
            <person name="Mauleon R."/>
            <person name="Cruz C.V."/>
            <person name="Oliva R."/>
        </authorList>
    </citation>
    <scope>NUCLEOTIDE SEQUENCE [LARGE SCALE GENOMIC DNA]</scope>
    <source>
        <strain evidence="1 2">IRRI 6609</strain>
    </source>
</reference>
<gene>
    <name evidence="1" type="ORF">PF66_06427</name>
</gene>
<keyword evidence="2" id="KW-1185">Reference proteome</keyword>
<dbReference type="RefSeq" id="WP_054064882.1">
    <property type="nucleotide sequence ID" value="NZ_JSYZ01000054.1"/>
</dbReference>
<comment type="caution">
    <text evidence="1">The sequence shown here is derived from an EMBL/GenBank/DDBJ whole genome shotgun (WGS) entry which is preliminary data.</text>
</comment>
<dbReference type="EMBL" id="JSYZ01000054">
    <property type="protein sequence ID" value="KPA87082.1"/>
    <property type="molecule type" value="Genomic_DNA"/>
</dbReference>
<dbReference type="PATRIC" id="fig|50340.43.peg.5108"/>